<evidence type="ECO:0008006" key="4">
    <source>
        <dbReference type="Google" id="ProtNLM"/>
    </source>
</evidence>
<feature type="signal peptide" evidence="1">
    <location>
        <begin position="1"/>
        <end position="17"/>
    </location>
</feature>
<keyword evidence="1" id="KW-0732">Signal</keyword>
<reference evidence="2 3" key="1">
    <citation type="submission" date="2020-04" db="EMBL/GenBank/DDBJ databases">
        <title>Chitinophaga sp. G-6-1-13 sp. nov., isolated from soil.</title>
        <authorList>
            <person name="Dahal R.H."/>
            <person name="Chaudhary D.K."/>
        </authorList>
    </citation>
    <scope>NUCLEOTIDE SEQUENCE [LARGE SCALE GENOMIC DNA]</scope>
    <source>
        <strain evidence="2 3">G-6-1-13</strain>
    </source>
</reference>
<comment type="caution">
    <text evidence="2">The sequence shown here is derived from an EMBL/GenBank/DDBJ whole genome shotgun (WGS) entry which is preliminary data.</text>
</comment>
<accession>A0A848GRS5</accession>
<dbReference type="Proteomes" id="UP000583266">
    <property type="component" value="Unassembled WGS sequence"/>
</dbReference>
<protein>
    <recommendedName>
        <fullName evidence="4">Lipoprotein</fullName>
    </recommendedName>
</protein>
<evidence type="ECO:0000313" key="2">
    <source>
        <dbReference type="EMBL" id="NML41315.1"/>
    </source>
</evidence>
<name>A0A848GRS5_9BACT</name>
<sequence length="111" mass="12886">MKIMLMLITALTLCSCATTLTSSRFTSAELKPGIGKQAVIARFGKPFKKSFTKIGEVLYEDFYYKETIYKDYWFEINNILHFEDGKLVSLEQGEEKRLYQSPVIMERKVII</sequence>
<proteinExistence type="predicted"/>
<evidence type="ECO:0000313" key="3">
    <source>
        <dbReference type="Proteomes" id="UP000583266"/>
    </source>
</evidence>
<dbReference type="AlphaFoldDB" id="A0A848GRS5"/>
<feature type="chain" id="PRO_5032967593" description="Lipoprotein" evidence="1">
    <location>
        <begin position="18"/>
        <end position="111"/>
    </location>
</feature>
<dbReference type="RefSeq" id="WP_169228402.1">
    <property type="nucleotide sequence ID" value="NZ_JABBGC010000004.1"/>
</dbReference>
<keyword evidence="3" id="KW-1185">Reference proteome</keyword>
<organism evidence="2 3">
    <name type="scientific">Chitinophaga fulva</name>
    <dbReference type="NCBI Taxonomy" id="2728842"/>
    <lineage>
        <taxon>Bacteria</taxon>
        <taxon>Pseudomonadati</taxon>
        <taxon>Bacteroidota</taxon>
        <taxon>Chitinophagia</taxon>
        <taxon>Chitinophagales</taxon>
        <taxon>Chitinophagaceae</taxon>
        <taxon>Chitinophaga</taxon>
    </lineage>
</organism>
<dbReference type="PROSITE" id="PS51257">
    <property type="entry name" value="PROKAR_LIPOPROTEIN"/>
    <property type="match status" value="1"/>
</dbReference>
<dbReference type="EMBL" id="JABBGC010000004">
    <property type="protein sequence ID" value="NML41315.1"/>
    <property type="molecule type" value="Genomic_DNA"/>
</dbReference>
<gene>
    <name evidence="2" type="ORF">HHL17_29245</name>
</gene>
<evidence type="ECO:0000256" key="1">
    <source>
        <dbReference type="SAM" id="SignalP"/>
    </source>
</evidence>